<dbReference type="Pfam" id="PF08241">
    <property type="entry name" value="Methyltransf_11"/>
    <property type="match status" value="1"/>
</dbReference>
<name>V6J913_9BACL</name>
<comment type="caution">
    <text evidence="2">The sequence shown here is derived from an EMBL/GenBank/DDBJ whole genome shotgun (WGS) entry which is preliminary data.</text>
</comment>
<dbReference type="AlphaFoldDB" id="V6J913"/>
<dbReference type="Gene3D" id="3.40.50.150">
    <property type="entry name" value="Vaccinia Virus protein VP39"/>
    <property type="match status" value="1"/>
</dbReference>
<evidence type="ECO:0000313" key="2">
    <source>
        <dbReference type="EMBL" id="EST13274.1"/>
    </source>
</evidence>
<proteinExistence type="predicted"/>
<protein>
    <submittedName>
        <fullName evidence="2">MerR family transcriptional regulator</fullName>
    </submittedName>
</protein>
<dbReference type="InterPro" id="IPR029063">
    <property type="entry name" value="SAM-dependent_MTases_sf"/>
</dbReference>
<accession>V6J913</accession>
<keyword evidence="3" id="KW-1185">Reference proteome</keyword>
<reference evidence="2 3" key="1">
    <citation type="journal article" date="2013" name="Genome Announc.">
        <title>Genome Sequence of Sporolactobacillus laevolacticus DSM442, an Efficient Polymer-Grade D-Lactate Producer from Agricultural Waste Cottonseed as a Nitrogen Source.</title>
        <authorList>
            <person name="Wang H."/>
            <person name="Wang L."/>
            <person name="Ju J."/>
            <person name="Yu B."/>
            <person name="Ma Y."/>
        </authorList>
    </citation>
    <scope>NUCLEOTIDE SEQUENCE [LARGE SCALE GENOMIC DNA]</scope>
    <source>
        <strain evidence="2 3">DSM 442</strain>
    </source>
</reference>
<evidence type="ECO:0000259" key="1">
    <source>
        <dbReference type="Pfam" id="PF08241"/>
    </source>
</evidence>
<dbReference type="PANTHER" id="PTHR43861">
    <property type="entry name" value="TRANS-ACONITATE 2-METHYLTRANSFERASE-RELATED"/>
    <property type="match status" value="1"/>
</dbReference>
<dbReference type="EMBL" id="AWTC01000001">
    <property type="protein sequence ID" value="EST13274.1"/>
    <property type="molecule type" value="Genomic_DNA"/>
</dbReference>
<evidence type="ECO:0000313" key="3">
    <source>
        <dbReference type="Proteomes" id="UP000018296"/>
    </source>
</evidence>
<dbReference type="CDD" id="cd02440">
    <property type="entry name" value="AdoMet_MTases"/>
    <property type="match status" value="1"/>
</dbReference>
<sequence length="287" mass="32630">MCKNQHEALNHLVRMLKSNLGGTRYMEEVGKQYRDSSNLDIRIKIHEQYSTNKKDWHEWLFEHYTIEPGSRILELGSGDGTFWMKNKDRVPKDWKVTLSDFSSGMLADAQGKLGDDVNVTFKVIDIQAIPFEDDRFDAVIANHMLYHVPNRSQALKEVRRVLKPGGVFYSSTIGKQHMADFNELLKRFDPDLGFDLTNVQADAFGLENGAKQLEHFFDQVKLTCFPGGLQIDDVQAIADYILSSGTKAKAVLSGTKLEQFINYLEEVKKKNGGFIEITKATGLFESR</sequence>
<dbReference type="STRING" id="1395513.P343_00230"/>
<dbReference type="eggNOG" id="COG2226">
    <property type="taxonomic scope" value="Bacteria"/>
</dbReference>
<dbReference type="SUPFAM" id="SSF53335">
    <property type="entry name" value="S-adenosyl-L-methionine-dependent methyltransferases"/>
    <property type="match status" value="1"/>
</dbReference>
<dbReference type="PATRIC" id="fig|1395513.3.peg.46"/>
<dbReference type="GO" id="GO:0008757">
    <property type="term" value="F:S-adenosylmethionine-dependent methyltransferase activity"/>
    <property type="evidence" value="ECO:0007669"/>
    <property type="project" value="InterPro"/>
</dbReference>
<organism evidence="2 3">
    <name type="scientific">Sporolactobacillus laevolacticus DSM 442</name>
    <dbReference type="NCBI Taxonomy" id="1395513"/>
    <lineage>
        <taxon>Bacteria</taxon>
        <taxon>Bacillati</taxon>
        <taxon>Bacillota</taxon>
        <taxon>Bacilli</taxon>
        <taxon>Bacillales</taxon>
        <taxon>Sporolactobacillaceae</taxon>
        <taxon>Sporolactobacillus</taxon>
    </lineage>
</organism>
<dbReference type="InterPro" id="IPR013216">
    <property type="entry name" value="Methyltransf_11"/>
</dbReference>
<gene>
    <name evidence="2" type="ORF">P343_00230</name>
</gene>
<dbReference type="Proteomes" id="UP000018296">
    <property type="component" value="Unassembled WGS sequence"/>
</dbReference>
<feature type="domain" description="Methyltransferase type 11" evidence="1">
    <location>
        <begin position="73"/>
        <end position="169"/>
    </location>
</feature>